<organism evidence="2">
    <name type="scientific">marine sediment metagenome</name>
    <dbReference type="NCBI Taxonomy" id="412755"/>
    <lineage>
        <taxon>unclassified sequences</taxon>
        <taxon>metagenomes</taxon>
        <taxon>ecological metagenomes</taxon>
    </lineage>
</organism>
<feature type="region of interest" description="Disordered" evidence="1">
    <location>
        <begin position="1"/>
        <end position="25"/>
    </location>
</feature>
<protein>
    <submittedName>
        <fullName evidence="2">Uncharacterized protein</fullName>
    </submittedName>
</protein>
<reference evidence="2" key="1">
    <citation type="journal article" date="2015" name="Nature">
        <title>Complex archaea that bridge the gap between prokaryotes and eukaryotes.</title>
        <authorList>
            <person name="Spang A."/>
            <person name="Saw J.H."/>
            <person name="Jorgensen S.L."/>
            <person name="Zaremba-Niedzwiedzka K."/>
            <person name="Martijn J."/>
            <person name="Lind A.E."/>
            <person name="van Eijk R."/>
            <person name="Schleper C."/>
            <person name="Guy L."/>
            <person name="Ettema T.J."/>
        </authorList>
    </citation>
    <scope>NUCLEOTIDE SEQUENCE</scope>
</reference>
<proteinExistence type="predicted"/>
<sequence length="180" mass="21058">MSTKNTHRQKYPHFGKKGDSPHKHYSNRAEIIKKKGGDMPNEVFESDGGQIQKHAENPSWEFDDSDLIKMYYWRDRCRLAEKLIQHVLTRKDVGRALHIHGLEEKLRKLQEEMTHQRIAAEVRNKQLKAANMIVCCTGGCEGGIIGSSDKVEEELVVEVERTAKRLRQWWENRKHRLSQE</sequence>
<name>A0A0F9V104_9ZZZZ</name>
<gene>
    <name evidence="2" type="ORF">LCGC14_0141410</name>
</gene>
<dbReference type="EMBL" id="LAZR01000049">
    <property type="protein sequence ID" value="KKN98900.1"/>
    <property type="molecule type" value="Genomic_DNA"/>
</dbReference>
<accession>A0A0F9V104</accession>
<feature type="compositionally biased region" description="Basic residues" evidence="1">
    <location>
        <begin position="1"/>
        <end position="15"/>
    </location>
</feature>
<evidence type="ECO:0000256" key="1">
    <source>
        <dbReference type="SAM" id="MobiDB-lite"/>
    </source>
</evidence>
<comment type="caution">
    <text evidence="2">The sequence shown here is derived from an EMBL/GenBank/DDBJ whole genome shotgun (WGS) entry which is preliminary data.</text>
</comment>
<evidence type="ECO:0000313" key="2">
    <source>
        <dbReference type="EMBL" id="KKN98900.1"/>
    </source>
</evidence>
<dbReference type="AlphaFoldDB" id="A0A0F9V104"/>